<dbReference type="CDD" id="cd23455">
    <property type="entry name" value="beta-trefoil_Ricin_RSA"/>
    <property type="match status" value="1"/>
</dbReference>
<dbReference type="Proteomes" id="UP000663846">
    <property type="component" value="Unassembled WGS sequence"/>
</dbReference>
<proteinExistence type="predicted"/>
<accession>A0A8H2XTG4</accession>
<dbReference type="InterPro" id="IPR000772">
    <property type="entry name" value="Ricin_B_lectin"/>
</dbReference>
<dbReference type="AlphaFoldDB" id="A0A8H2XTG4"/>
<evidence type="ECO:0000259" key="2">
    <source>
        <dbReference type="Pfam" id="PF14200"/>
    </source>
</evidence>
<dbReference type="EMBL" id="CAJMWS010000330">
    <property type="protein sequence ID" value="CAE6434825.1"/>
    <property type="molecule type" value="Genomic_DNA"/>
</dbReference>
<dbReference type="InterPro" id="IPR035992">
    <property type="entry name" value="Ricin_B-like_lectins"/>
</dbReference>
<gene>
    <name evidence="3" type="ORF">RDB_LOCUS118365</name>
</gene>
<evidence type="ECO:0000256" key="1">
    <source>
        <dbReference type="SAM" id="MobiDB-lite"/>
    </source>
</evidence>
<dbReference type="Pfam" id="PF14200">
    <property type="entry name" value="RicinB_lectin_2"/>
    <property type="match status" value="2"/>
</dbReference>
<feature type="domain" description="Ricin B lectin" evidence="2">
    <location>
        <begin position="5"/>
        <end position="62"/>
    </location>
</feature>
<comment type="caution">
    <text evidence="3">The sequence shown here is derived from an EMBL/GenBank/DDBJ whole genome shotgun (WGS) entry which is preliminary data.</text>
</comment>
<dbReference type="SUPFAM" id="SSF50370">
    <property type="entry name" value="Ricin B-like lectins"/>
    <property type="match status" value="2"/>
</dbReference>
<evidence type="ECO:0000313" key="3">
    <source>
        <dbReference type="EMBL" id="CAE6434825.1"/>
    </source>
</evidence>
<reference evidence="3" key="1">
    <citation type="submission" date="2021-01" db="EMBL/GenBank/DDBJ databases">
        <authorList>
            <person name="Kaushik A."/>
        </authorList>
    </citation>
    <scope>NUCLEOTIDE SEQUENCE</scope>
    <source>
        <strain evidence="3">AG1-1C</strain>
    </source>
</reference>
<feature type="domain" description="Ricin B lectin" evidence="2">
    <location>
        <begin position="195"/>
        <end position="277"/>
    </location>
</feature>
<evidence type="ECO:0000313" key="4">
    <source>
        <dbReference type="Proteomes" id="UP000663846"/>
    </source>
</evidence>
<name>A0A8H2XTG4_9AGAM</name>
<sequence length="293" mass="31666">MPITPGVYRIKNAESGTYMTLTSGAANTTVVCAQAAAGDKKSLWRVVASNGKYKLKNLEFSKEVLVSETVYAFGADSGHEWNIEDATGGAKYIDTGIEGVILELEKSTNKVQMCPVNNTKKQHWVFETAPDPDQGSGGGDNGSGNESYEPRPDAYHIPTGTYVIRNVKAGTVVDLERSTGGENVRVFGYQQNGGANQKWEIRPSGVAPAVSILCVATSKYAAYPAFTSGTTLRSSSQAQEYFIIPADKGFYISSVNKPGYVYDLTGGSSANETEIRLVRNYGLDHQKWLFEAV</sequence>
<organism evidence="3 4">
    <name type="scientific">Rhizoctonia solani</name>
    <dbReference type="NCBI Taxonomy" id="456999"/>
    <lineage>
        <taxon>Eukaryota</taxon>
        <taxon>Fungi</taxon>
        <taxon>Dikarya</taxon>
        <taxon>Basidiomycota</taxon>
        <taxon>Agaricomycotina</taxon>
        <taxon>Agaricomycetes</taxon>
        <taxon>Cantharellales</taxon>
        <taxon>Ceratobasidiaceae</taxon>
        <taxon>Rhizoctonia</taxon>
    </lineage>
</organism>
<dbReference type="Gene3D" id="2.80.10.50">
    <property type="match status" value="2"/>
</dbReference>
<dbReference type="PROSITE" id="PS50231">
    <property type="entry name" value="RICIN_B_LECTIN"/>
    <property type="match status" value="1"/>
</dbReference>
<protein>
    <recommendedName>
        <fullName evidence="2">Ricin B lectin domain-containing protein</fullName>
    </recommendedName>
</protein>
<feature type="region of interest" description="Disordered" evidence="1">
    <location>
        <begin position="127"/>
        <end position="151"/>
    </location>
</feature>